<keyword evidence="2" id="KW-1185">Reference proteome</keyword>
<dbReference type="AlphaFoldDB" id="A0A6G1E762"/>
<reference evidence="1 2" key="1">
    <citation type="submission" date="2019-11" db="EMBL/GenBank/DDBJ databases">
        <title>Whole genome sequence of Oryza granulata.</title>
        <authorList>
            <person name="Li W."/>
        </authorList>
    </citation>
    <scope>NUCLEOTIDE SEQUENCE [LARGE SCALE GENOMIC DNA]</scope>
    <source>
        <strain evidence="2">cv. Menghai</strain>
        <tissue evidence="1">Leaf</tissue>
    </source>
</reference>
<proteinExistence type="predicted"/>
<accession>A0A6G1E762</accession>
<evidence type="ECO:0000313" key="2">
    <source>
        <dbReference type="Proteomes" id="UP000479710"/>
    </source>
</evidence>
<protein>
    <submittedName>
        <fullName evidence="1">Uncharacterized protein</fullName>
    </submittedName>
</protein>
<name>A0A6G1E762_9ORYZ</name>
<gene>
    <name evidence="1" type="ORF">E2562_035907</name>
</gene>
<evidence type="ECO:0000313" key="1">
    <source>
        <dbReference type="EMBL" id="KAF0920620.1"/>
    </source>
</evidence>
<comment type="caution">
    <text evidence="1">The sequence shown here is derived from an EMBL/GenBank/DDBJ whole genome shotgun (WGS) entry which is preliminary data.</text>
</comment>
<sequence length="79" mass="8268">MAVRFSGKGLMVGSSAVVGWSSGRTSKSPDECYPRSRRRAAACCWPATSFYCPPPLASPLLHSCTCAGLLGGSAIKLDM</sequence>
<dbReference type="Proteomes" id="UP000479710">
    <property type="component" value="Unassembled WGS sequence"/>
</dbReference>
<dbReference type="EMBL" id="SPHZ02000005">
    <property type="protein sequence ID" value="KAF0920620.1"/>
    <property type="molecule type" value="Genomic_DNA"/>
</dbReference>
<organism evidence="1 2">
    <name type="scientific">Oryza meyeriana var. granulata</name>
    <dbReference type="NCBI Taxonomy" id="110450"/>
    <lineage>
        <taxon>Eukaryota</taxon>
        <taxon>Viridiplantae</taxon>
        <taxon>Streptophyta</taxon>
        <taxon>Embryophyta</taxon>
        <taxon>Tracheophyta</taxon>
        <taxon>Spermatophyta</taxon>
        <taxon>Magnoliopsida</taxon>
        <taxon>Liliopsida</taxon>
        <taxon>Poales</taxon>
        <taxon>Poaceae</taxon>
        <taxon>BOP clade</taxon>
        <taxon>Oryzoideae</taxon>
        <taxon>Oryzeae</taxon>
        <taxon>Oryzinae</taxon>
        <taxon>Oryza</taxon>
        <taxon>Oryza meyeriana</taxon>
    </lineage>
</organism>